<dbReference type="AlphaFoldDB" id="A0A9X2L9V0"/>
<accession>A0A9X2L9V0</accession>
<proteinExistence type="inferred from homology"/>
<feature type="transmembrane region" description="Helical" evidence="13">
    <location>
        <begin position="51"/>
        <end position="69"/>
    </location>
</feature>
<evidence type="ECO:0000256" key="8">
    <source>
        <dbReference type="ARBA" id="ARBA00022692"/>
    </source>
</evidence>
<dbReference type="PANTHER" id="PTHR30070:SF1">
    <property type="entry name" value="CYTOCHROME C BIOGENESIS B-RELATED"/>
    <property type="match status" value="1"/>
</dbReference>
<dbReference type="PIRSF" id="PIRSF002764">
    <property type="entry name" value="CcmB"/>
    <property type="match status" value="1"/>
</dbReference>
<feature type="transmembrane region" description="Helical" evidence="13">
    <location>
        <begin position="152"/>
        <end position="170"/>
    </location>
</feature>
<gene>
    <name evidence="14" type="ORF">NOG11_10290</name>
</gene>
<dbReference type="GO" id="GO:0015232">
    <property type="term" value="F:heme transmembrane transporter activity"/>
    <property type="evidence" value="ECO:0007669"/>
    <property type="project" value="InterPro"/>
</dbReference>
<evidence type="ECO:0000256" key="5">
    <source>
        <dbReference type="ARBA" id="ARBA00022448"/>
    </source>
</evidence>
<evidence type="ECO:0000256" key="4">
    <source>
        <dbReference type="ARBA" id="ARBA00016452"/>
    </source>
</evidence>
<protein>
    <recommendedName>
        <fullName evidence="4 12">Heme exporter protein B</fullName>
    </recommendedName>
</protein>
<keyword evidence="7 12" id="KW-0997">Cell inner membrane</keyword>
<dbReference type="GO" id="GO:1903607">
    <property type="term" value="P:cytochrome c biosynthetic process"/>
    <property type="evidence" value="ECO:0007669"/>
    <property type="project" value="TreeGrafter"/>
</dbReference>
<evidence type="ECO:0000256" key="1">
    <source>
        <dbReference type="ARBA" id="ARBA00002442"/>
    </source>
</evidence>
<evidence type="ECO:0000256" key="10">
    <source>
        <dbReference type="ARBA" id="ARBA00022989"/>
    </source>
</evidence>
<comment type="caution">
    <text evidence="14">The sequence shown here is derived from an EMBL/GenBank/DDBJ whole genome shotgun (WGS) entry which is preliminary data.</text>
</comment>
<dbReference type="Proteomes" id="UP001142610">
    <property type="component" value="Unassembled WGS sequence"/>
</dbReference>
<evidence type="ECO:0000256" key="9">
    <source>
        <dbReference type="ARBA" id="ARBA00022748"/>
    </source>
</evidence>
<keyword evidence="5 12" id="KW-0813">Transport</keyword>
<keyword evidence="8 13" id="KW-0812">Transmembrane</keyword>
<organism evidence="14 15">
    <name type="scientific">Parvularcula maris</name>
    <dbReference type="NCBI Taxonomy" id="2965077"/>
    <lineage>
        <taxon>Bacteria</taxon>
        <taxon>Pseudomonadati</taxon>
        <taxon>Pseudomonadota</taxon>
        <taxon>Alphaproteobacteria</taxon>
        <taxon>Parvularculales</taxon>
        <taxon>Parvularculaceae</taxon>
        <taxon>Parvularcula</taxon>
    </lineage>
</organism>
<keyword evidence="15" id="KW-1185">Reference proteome</keyword>
<evidence type="ECO:0000256" key="7">
    <source>
        <dbReference type="ARBA" id="ARBA00022519"/>
    </source>
</evidence>
<dbReference type="EMBL" id="JANIBC010000008">
    <property type="protein sequence ID" value="MCQ8185783.1"/>
    <property type="molecule type" value="Genomic_DNA"/>
</dbReference>
<keyword evidence="10 13" id="KW-1133">Transmembrane helix</keyword>
<comment type="similarity">
    <text evidence="3 12">Belongs to the CcmB/CycW/HelB family.</text>
</comment>
<sequence>MRRKALLIRELRLRARQGGWAVSCGVFLATGLMAPLALGGEPALLREAAPGALWLLLGLSMFLGLEGLFEDDLRGGVFERLILSPLALSEVMLIKLGAAWAFLAGPLLVAVPVLLLAYGAAPIGALAFLLASPGLVLTSGVVSALASGQRRGGPLLVFCALPLIVPALVFGPQAGEAGLLPFLILAAHSLVAVAVCPFLAAAAIRLQLT</sequence>
<evidence type="ECO:0000256" key="2">
    <source>
        <dbReference type="ARBA" id="ARBA00004429"/>
    </source>
</evidence>
<evidence type="ECO:0000313" key="15">
    <source>
        <dbReference type="Proteomes" id="UP001142610"/>
    </source>
</evidence>
<keyword evidence="6 12" id="KW-1003">Cell membrane</keyword>
<name>A0A9X2L9V0_9PROT</name>
<evidence type="ECO:0000256" key="13">
    <source>
        <dbReference type="SAM" id="Phobius"/>
    </source>
</evidence>
<evidence type="ECO:0000256" key="6">
    <source>
        <dbReference type="ARBA" id="ARBA00022475"/>
    </source>
</evidence>
<dbReference type="Pfam" id="PF03379">
    <property type="entry name" value="CcmB"/>
    <property type="match status" value="1"/>
</dbReference>
<evidence type="ECO:0000256" key="12">
    <source>
        <dbReference type="PIRNR" id="PIRNR002764"/>
    </source>
</evidence>
<comment type="subcellular location">
    <subcellularLocation>
        <location evidence="2">Cell inner membrane</location>
        <topology evidence="2">Multi-pass membrane protein</topology>
    </subcellularLocation>
</comment>
<keyword evidence="9 12" id="KW-0201">Cytochrome c-type biogenesis</keyword>
<dbReference type="PRINTS" id="PR01414">
    <property type="entry name" value="CCMBBIOGNSIS"/>
</dbReference>
<dbReference type="PANTHER" id="PTHR30070">
    <property type="entry name" value="HEME EXPORTER PROTEIN B"/>
    <property type="match status" value="1"/>
</dbReference>
<dbReference type="InterPro" id="IPR003544">
    <property type="entry name" value="Cyt_c_biogenesis_CcmB"/>
</dbReference>
<dbReference type="GO" id="GO:0017004">
    <property type="term" value="P:cytochrome complex assembly"/>
    <property type="evidence" value="ECO:0007669"/>
    <property type="project" value="UniProtKB-KW"/>
</dbReference>
<feature type="transmembrane region" description="Helical" evidence="13">
    <location>
        <begin position="182"/>
        <end position="204"/>
    </location>
</feature>
<evidence type="ECO:0000256" key="3">
    <source>
        <dbReference type="ARBA" id="ARBA00010544"/>
    </source>
</evidence>
<keyword evidence="11 12" id="KW-0472">Membrane</keyword>
<dbReference type="GO" id="GO:0005886">
    <property type="term" value="C:plasma membrane"/>
    <property type="evidence" value="ECO:0007669"/>
    <property type="project" value="UniProtKB-SubCell"/>
</dbReference>
<evidence type="ECO:0000313" key="14">
    <source>
        <dbReference type="EMBL" id="MCQ8185783.1"/>
    </source>
</evidence>
<feature type="transmembrane region" description="Helical" evidence="13">
    <location>
        <begin position="20"/>
        <end position="39"/>
    </location>
</feature>
<reference evidence="14" key="1">
    <citation type="submission" date="2022-07" db="EMBL/GenBank/DDBJ databases">
        <title>Parvularcula maris sp. nov., an algicidal bacterium isolated from seawater.</title>
        <authorList>
            <person name="Li F."/>
        </authorList>
    </citation>
    <scope>NUCLEOTIDE SEQUENCE</scope>
    <source>
        <strain evidence="14">BGMRC 0090</strain>
    </source>
</reference>
<dbReference type="RefSeq" id="WP_256619672.1">
    <property type="nucleotide sequence ID" value="NZ_JANIBC010000008.1"/>
</dbReference>
<evidence type="ECO:0000256" key="11">
    <source>
        <dbReference type="ARBA" id="ARBA00023136"/>
    </source>
</evidence>
<comment type="function">
    <text evidence="1 12">Required for the export of heme to the periplasm for the biogenesis of c-type cytochromes.</text>
</comment>
<dbReference type="InterPro" id="IPR026031">
    <property type="entry name" value="Cyt_c_CcmB_bac"/>
</dbReference>